<evidence type="ECO:0000256" key="4">
    <source>
        <dbReference type="SAM" id="Phobius"/>
    </source>
</evidence>
<comment type="cofactor">
    <cofactor evidence="1">
        <name>FAD</name>
        <dbReference type="ChEBI" id="CHEBI:57692"/>
    </cofactor>
</comment>
<keyword evidence="5" id="KW-0732">Signal</keyword>
<dbReference type="Gene3D" id="3.30.465.10">
    <property type="match status" value="1"/>
</dbReference>
<dbReference type="EMBL" id="OIVN01001030">
    <property type="protein sequence ID" value="SPC88927.1"/>
    <property type="molecule type" value="Genomic_DNA"/>
</dbReference>
<evidence type="ECO:0000259" key="6">
    <source>
        <dbReference type="PROSITE" id="PS51387"/>
    </source>
</evidence>
<dbReference type="SUPFAM" id="SSF56672">
    <property type="entry name" value="DNA/RNA polymerases"/>
    <property type="match status" value="1"/>
</dbReference>
<dbReference type="Pfam" id="PF01565">
    <property type="entry name" value="FAD_binding_4"/>
    <property type="match status" value="1"/>
</dbReference>
<evidence type="ECO:0000256" key="1">
    <source>
        <dbReference type="ARBA" id="ARBA00001974"/>
    </source>
</evidence>
<dbReference type="InterPro" id="IPR054722">
    <property type="entry name" value="PolX-like_BBD"/>
</dbReference>
<feature type="region of interest" description="Disordered" evidence="3">
    <location>
        <begin position="1048"/>
        <end position="1087"/>
    </location>
</feature>
<protein>
    <recommendedName>
        <fullName evidence="6">FAD-binding PCMH-type domain-containing protein</fullName>
    </recommendedName>
</protein>
<dbReference type="InterPro" id="IPR016166">
    <property type="entry name" value="FAD-bd_PCMH"/>
</dbReference>
<name>A0A2N9FDH8_FAGSY</name>
<dbReference type="InterPro" id="IPR036875">
    <property type="entry name" value="Znf_CCHC_sf"/>
</dbReference>
<reference evidence="7" key="1">
    <citation type="submission" date="2018-02" db="EMBL/GenBank/DDBJ databases">
        <authorList>
            <person name="Cohen D.B."/>
            <person name="Kent A.D."/>
        </authorList>
    </citation>
    <scope>NUCLEOTIDE SEQUENCE</scope>
</reference>
<keyword evidence="4" id="KW-0812">Transmembrane</keyword>
<dbReference type="InterPro" id="IPR043502">
    <property type="entry name" value="DNA/RNA_pol_sf"/>
</dbReference>
<keyword evidence="2" id="KW-0378">Hydrolase</keyword>
<sequence>MVKPNRNLIVKFFLSFVVAPAAYCLSAAPTDTEHNITSCLTLHNINNFTTIFPDDVENDQSTAYYFKLLNFSIQNLRFMESMIPKPIAIILPESVEQLVNAFMCSREGSWEIRVRSGGHSYEGTSYVATDGAPFVIIDMMNLNRVWVDLETESAWVEGGATLGETYYAIAESSNNSHGFSAGSCPTVGVGGHIGGGGFGLLSRKYGLAADNVVDALLVDANGRLLDREDMGEDVFWAIRGGGGGVWGIVYAWKIQLLKVPQTVTTFIVSRAGTKRHVAKLVNKWQYVAPYLEDDFYLSCFVGATLPEAVSTGISATFKGFYLGPRSKALYILNQVFPELGIVQEDYMEVTWIQSILFFSGLSNGSSVSDLKNRYLPDKGYFKAKSDYVRTPISFMGIRAALDSLEEEPKGFVILDPYGGIMQNISSEYIAFPHRKGNLFAIQYLVAWQQEDNNKSSQAAFVNYMDFDLGVMELVKTCVQSGDAVEIARLWETSVHPVLPTALIVRARFPKPENCNAKTLLTRRHAPRLSPANPPVLISAAAARLLHLSCASYPRIRLVKTNLHQKSRRQKTTHAPPRAGEASGLFLCSDPRAPTRPVTRVSCELLTYFRWIKMNFPRLLPPFSMGTIMFCGPKTCAASSKAIVYGVMSQNHQIITWFRHSTVPSIHQQFGRYENAKDVWDLLSRHYTTAGLSHEYQLWGLLVNMKQTPRQPINEFLSGMQSIWDQMEQSTHIVKDPTDAAILATKRDQFHLIQFLMALTSEFEPVRATLLQQVPLPTLEFAMSQLLSHETRLRTLQPHHPDAGHLLAECSTIQCRYCHKIGHIVYNCPTKPPKPGQSGILPRPVNHSVAAAVEDSPSDPSLSSIPVSELGPMVFTMVKQFLSSSDKVSSAVSGNTWYFDSACCNHMSPDSQLFSSIIPTTHAPLIQTANGLHLVASHTGFVSTSTLSLSDIYLIHNLTLNLISVGQLCELGFDLWFGSSGCRVQDPRTNQVLGTGRRVGRMFELTSLHLPTTSTPPPSHVAHTASVFPLSLWHLRLAPPLAVDPVLDQTPDLPLAAPPADSPASPQEPAPPVDPVTDQTSLLPLRRSDRQAMTEELQAFRRLILGTWLICLMARLGCQGDMLRNMALTYEETFAPVARITSVRSLLAIAAVHQWPLFQMDVKNAFLNGDLTEEVYMQAPPVQYCYISLASHLVLMIQHYLFAASDKGMILLLLYVDDMIITGDDHSGISDFKLFLHQQFEMKDLGHLSYFLGLELFLHSLRDECLALLPWMAHLSVMPLSIPSACWAVLVYLTFFVFLRYIKGTTLSWSSTSLAQSSLELRAYADADWAGDPTDRSLYHRITASYWETSLISWRSKKQSCCVSLPVLKLSTVLSPMPPLELPLLFAGSWLTWVLTQTSPVLSYIVTIVVLFTLRHNDLALLIRLLTSLRIRMAMGRYGSGFAPPRDDPTRLDTRPKKSVYCPAPSVSTGTRLIRPDGYPTRFSFVFFKRLLNADLNRLVPVVVLGERREFLGRVCPVLGLAHEDGGGVGPNPGEIRVVAGDGRERKIGPSESKMESNHFTSPIEDSRRFETFRKSAVVVVENTWRSTPLGTLEVLGHVNNDSGQIGLWSGAEHLTQAGQIGEDSERG</sequence>
<dbReference type="PROSITE" id="PS51387">
    <property type="entry name" value="FAD_PCMH"/>
    <property type="match status" value="1"/>
</dbReference>
<dbReference type="PANTHER" id="PTHR32448">
    <property type="entry name" value="OS08G0158400 PROTEIN"/>
    <property type="match status" value="1"/>
</dbReference>
<evidence type="ECO:0000256" key="3">
    <source>
        <dbReference type="SAM" id="MobiDB-lite"/>
    </source>
</evidence>
<feature type="domain" description="FAD-binding PCMH-type" evidence="6">
    <location>
        <begin position="82"/>
        <end position="259"/>
    </location>
</feature>
<dbReference type="InterPro" id="IPR013103">
    <property type="entry name" value="RVT_2"/>
</dbReference>
<dbReference type="InterPro" id="IPR006094">
    <property type="entry name" value="Oxid_FAD_bind_N"/>
</dbReference>
<feature type="chain" id="PRO_5014737825" description="FAD-binding PCMH-type domain-containing protein" evidence="5">
    <location>
        <begin position="25"/>
        <end position="1627"/>
    </location>
</feature>
<accession>A0A2N9FDH8</accession>
<evidence type="ECO:0000256" key="5">
    <source>
        <dbReference type="SAM" id="SignalP"/>
    </source>
</evidence>
<keyword evidence="4" id="KW-1133">Transmembrane helix</keyword>
<dbReference type="SUPFAM" id="SSF57756">
    <property type="entry name" value="Retrovirus zinc finger-like domains"/>
    <property type="match status" value="1"/>
</dbReference>
<dbReference type="Pfam" id="PF22936">
    <property type="entry name" value="Pol_BBD"/>
    <property type="match status" value="1"/>
</dbReference>
<evidence type="ECO:0000256" key="2">
    <source>
        <dbReference type="ARBA" id="ARBA00022750"/>
    </source>
</evidence>
<feature type="compositionally biased region" description="Pro residues" evidence="3">
    <location>
        <begin position="1055"/>
        <end position="1073"/>
    </location>
</feature>
<feature type="signal peptide" evidence="5">
    <location>
        <begin position="1"/>
        <end position="24"/>
    </location>
</feature>
<dbReference type="SUPFAM" id="SSF56176">
    <property type="entry name" value="FAD-binding/transporter-associated domain-like"/>
    <property type="match status" value="1"/>
</dbReference>
<gene>
    <name evidence="7" type="ORF">FSB_LOCUS16809</name>
</gene>
<dbReference type="Gene3D" id="3.40.462.20">
    <property type="match status" value="1"/>
</dbReference>
<dbReference type="GO" id="GO:0071949">
    <property type="term" value="F:FAD binding"/>
    <property type="evidence" value="ECO:0007669"/>
    <property type="project" value="InterPro"/>
</dbReference>
<keyword evidence="2" id="KW-0645">Protease</keyword>
<dbReference type="InterPro" id="IPR016167">
    <property type="entry name" value="FAD-bd_PCMH_sub1"/>
</dbReference>
<dbReference type="GO" id="GO:0008270">
    <property type="term" value="F:zinc ion binding"/>
    <property type="evidence" value="ECO:0007669"/>
    <property type="project" value="InterPro"/>
</dbReference>
<organism evidence="7">
    <name type="scientific">Fagus sylvatica</name>
    <name type="common">Beechnut</name>
    <dbReference type="NCBI Taxonomy" id="28930"/>
    <lineage>
        <taxon>Eukaryota</taxon>
        <taxon>Viridiplantae</taxon>
        <taxon>Streptophyta</taxon>
        <taxon>Embryophyta</taxon>
        <taxon>Tracheophyta</taxon>
        <taxon>Spermatophyta</taxon>
        <taxon>Magnoliopsida</taxon>
        <taxon>eudicotyledons</taxon>
        <taxon>Gunneridae</taxon>
        <taxon>Pentapetalae</taxon>
        <taxon>rosids</taxon>
        <taxon>fabids</taxon>
        <taxon>Fagales</taxon>
        <taxon>Fagaceae</taxon>
        <taxon>Fagus</taxon>
    </lineage>
</organism>
<feature type="transmembrane region" description="Helical" evidence="4">
    <location>
        <begin position="1279"/>
        <end position="1301"/>
    </location>
</feature>
<keyword evidence="2" id="KW-0064">Aspartyl protease</keyword>
<dbReference type="GO" id="GO:0003676">
    <property type="term" value="F:nucleic acid binding"/>
    <property type="evidence" value="ECO:0007669"/>
    <property type="project" value="InterPro"/>
</dbReference>
<dbReference type="GO" id="GO:0004190">
    <property type="term" value="F:aspartic-type endopeptidase activity"/>
    <property type="evidence" value="ECO:0007669"/>
    <property type="project" value="UniProtKB-KW"/>
</dbReference>
<dbReference type="Gene3D" id="3.30.43.10">
    <property type="entry name" value="Uridine Diphospho-n-acetylenolpyruvylglucosamine Reductase, domain 2"/>
    <property type="match status" value="1"/>
</dbReference>
<dbReference type="InterPro" id="IPR036318">
    <property type="entry name" value="FAD-bd_PCMH-like_sf"/>
</dbReference>
<evidence type="ECO:0000313" key="7">
    <source>
        <dbReference type="EMBL" id="SPC88927.1"/>
    </source>
</evidence>
<dbReference type="Pfam" id="PF07727">
    <property type="entry name" value="RVT_2"/>
    <property type="match status" value="2"/>
</dbReference>
<keyword evidence="4" id="KW-0472">Membrane</keyword>
<proteinExistence type="predicted"/>
<dbReference type="InterPro" id="IPR016169">
    <property type="entry name" value="FAD-bd_PCMH_sub2"/>
</dbReference>